<keyword evidence="1" id="KW-0472">Membrane</keyword>
<sequence>MDQTNEILAELTSQYNKFKFHRTVLVLCVIYFGYTYVVDFPTGSSLYRIIMGGILIAIALLAFYAHQKMRELQRQIQNENL</sequence>
<gene>
    <name evidence="2" type="ORF">SDC9_174966</name>
</gene>
<comment type="caution">
    <text evidence="2">The sequence shown here is derived from an EMBL/GenBank/DDBJ whole genome shotgun (WGS) entry which is preliminary data.</text>
</comment>
<evidence type="ECO:0000256" key="1">
    <source>
        <dbReference type="SAM" id="Phobius"/>
    </source>
</evidence>
<evidence type="ECO:0008006" key="3">
    <source>
        <dbReference type="Google" id="ProtNLM"/>
    </source>
</evidence>
<reference evidence="2" key="1">
    <citation type="submission" date="2019-08" db="EMBL/GenBank/DDBJ databases">
        <authorList>
            <person name="Kucharzyk K."/>
            <person name="Murdoch R.W."/>
            <person name="Higgins S."/>
            <person name="Loffler F."/>
        </authorList>
    </citation>
    <scope>NUCLEOTIDE SEQUENCE</scope>
</reference>
<dbReference type="EMBL" id="VSSQ01077464">
    <property type="protein sequence ID" value="MPN27532.1"/>
    <property type="molecule type" value="Genomic_DNA"/>
</dbReference>
<accession>A0A645GNQ8</accession>
<feature type="transmembrane region" description="Helical" evidence="1">
    <location>
        <begin position="20"/>
        <end position="38"/>
    </location>
</feature>
<feature type="transmembrane region" description="Helical" evidence="1">
    <location>
        <begin position="44"/>
        <end position="65"/>
    </location>
</feature>
<dbReference type="AlphaFoldDB" id="A0A645GNQ8"/>
<keyword evidence="1" id="KW-1133">Transmembrane helix</keyword>
<name>A0A645GNQ8_9ZZZZ</name>
<protein>
    <recommendedName>
        <fullName evidence="3">YrhC-like protein</fullName>
    </recommendedName>
</protein>
<keyword evidence="1" id="KW-0812">Transmembrane</keyword>
<organism evidence="2">
    <name type="scientific">bioreactor metagenome</name>
    <dbReference type="NCBI Taxonomy" id="1076179"/>
    <lineage>
        <taxon>unclassified sequences</taxon>
        <taxon>metagenomes</taxon>
        <taxon>ecological metagenomes</taxon>
    </lineage>
</organism>
<evidence type="ECO:0000313" key="2">
    <source>
        <dbReference type="EMBL" id="MPN27532.1"/>
    </source>
</evidence>
<proteinExistence type="predicted"/>